<reference evidence="11 12" key="1">
    <citation type="submission" date="2014-11" db="EMBL/GenBank/DDBJ databases">
        <title>Genetic blueprint of the zoonotic pathogen Toxocara canis.</title>
        <authorList>
            <person name="Zhu X.-Q."/>
            <person name="Korhonen P.K."/>
            <person name="Cai H."/>
            <person name="Young N.D."/>
            <person name="Nejsum P."/>
            <person name="von Samson-Himmelstjerna G."/>
            <person name="Boag P.R."/>
            <person name="Tan P."/>
            <person name="Li Q."/>
            <person name="Min J."/>
            <person name="Yang Y."/>
            <person name="Wang X."/>
            <person name="Fang X."/>
            <person name="Hall R.S."/>
            <person name="Hofmann A."/>
            <person name="Sternberg P.W."/>
            <person name="Jex A.R."/>
            <person name="Gasser R.B."/>
        </authorList>
    </citation>
    <scope>NUCLEOTIDE SEQUENCE [LARGE SCALE GENOMIC DNA]</scope>
    <source>
        <strain evidence="11">PN_DK_2014</strain>
    </source>
</reference>
<dbReference type="InterPro" id="IPR011989">
    <property type="entry name" value="ARM-like"/>
</dbReference>
<feature type="compositionally biased region" description="Low complexity" evidence="10">
    <location>
        <begin position="1512"/>
        <end position="1538"/>
    </location>
</feature>
<comment type="caution">
    <text evidence="11">The sequence shown here is derived from an EMBL/GenBank/DDBJ whole genome shotgun (WGS) entry which is preliminary data.</text>
</comment>
<evidence type="ECO:0000256" key="4">
    <source>
        <dbReference type="ARBA" id="ARBA00022618"/>
    </source>
</evidence>
<feature type="region of interest" description="Disordered" evidence="10">
    <location>
        <begin position="1430"/>
        <end position="1556"/>
    </location>
</feature>
<evidence type="ECO:0000256" key="9">
    <source>
        <dbReference type="ARBA" id="ARBA00023306"/>
    </source>
</evidence>
<dbReference type="GO" id="GO:0016020">
    <property type="term" value="C:membrane"/>
    <property type="evidence" value="ECO:0007669"/>
    <property type="project" value="UniProtKB-SubCell"/>
</dbReference>
<dbReference type="GO" id="GO:0051301">
    <property type="term" value="P:cell division"/>
    <property type="evidence" value="ECO:0007669"/>
    <property type="project" value="UniProtKB-KW"/>
</dbReference>
<dbReference type="Proteomes" id="UP000031036">
    <property type="component" value="Unassembled WGS sequence"/>
</dbReference>
<evidence type="ECO:0000256" key="8">
    <source>
        <dbReference type="ARBA" id="ARBA00023288"/>
    </source>
</evidence>
<evidence type="ECO:0000256" key="3">
    <source>
        <dbReference type="ARBA" id="ARBA00007293"/>
    </source>
</evidence>
<gene>
    <name evidence="11" type="primary">Pds5b</name>
    <name evidence="11" type="ORF">Tcan_09595</name>
</gene>
<dbReference type="PANTHER" id="PTHR12663:SF0">
    <property type="entry name" value="PRECOCIOUS DISSOCIATION OF SISTERS 5, ISOFORM A"/>
    <property type="match status" value="1"/>
</dbReference>
<proteinExistence type="inferred from homology"/>
<evidence type="ECO:0000313" key="12">
    <source>
        <dbReference type="Proteomes" id="UP000031036"/>
    </source>
</evidence>
<dbReference type="EMBL" id="JPKZ01001878">
    <property type="protein sequence ID" value="KHN79690.1"/>
    <property type="molecule type" value="Genomic_DNA"/>
</dbReference>
<organism evidence="11 12">
    <name type="scientific">Toxocara canis</name>
    <name type="common">Canine roundworm</name>
    <dbReference type="NCBI Taxonomy" id="6265"/>
    <lineage>
        <taxon>Eukaryota</taxon>
        <taxon>Metazoa</taxon>
        <taxon>Ecdysozoa</taxon>
        <taxon>Nematoda</taxon>
        <taxon>Chromadorea</taxon>
        <taxon>Rhabditida</taxon>
        <taxon>Spirurina</taxon>
        <taxon>Ascaridomorpha</taxon>
        <taxon>Ascaridoidea</taxon>
        <taxon>Toxocaridae</taxon>
        <taxon>Toxocara</taxon>
    </lineage>
</organism>
<protein>
    <submittedName>
        <fullName evidence="11">Sister chromatid cohesion protein PDS5-like protein B</fullName>
    </submittedName>
</protein>
<comment type="subcellular location">
    <subcellularLocation>
        <location evidence="2">Membrane</location>
    </subcellularLocation>
    <subcellularLocation>
        <location evidence="1">Nucleus</location>
    </subcellularLocation>
</comment>
<dbReference type="InterPro" id="IPR039776">
    <property type="entry name" value="Pds5"/>
</dbReference>
<keyword evidence="6" id="KW-0472">Membrane</keyword>
<dbReference type="InterPro" id="IPR016024">
    <property type="entry name" value="ARM-type_fold"/>
</dbReference>
<dbReference type="Pfam" id="PF20168">
    <property type="entry name" value="PDS5"/>
    <property type="match status" value="2"/>
</dbReference>
<comment type="similarity">
    <text evidence="3">Belongs to the ATG8 family.</text>
</comment>
<dbReference type="Gene3D" id="3.10.20.90">
    <property type="entry name" value="Phosphatidylinositol 3-kinase Catalytic Subunit, Chain A, domain 1"/>
    <property type="match status" value="1"/>
</dbReference>
<sequence length="1703" mass="192027">MKWLYKEENPFEKRRAEGEKIRRKYPDRIPVIVEKAPKSRLRDLDKKKYLVPSDLTVGQFYFLIRKRLSAFSPRKKTRTKVGLRMDASTDVEYPPGCQPIPATINNNERIKRLKVLDTALKDAETNEAVGAPNRYATLIQHLTKPHFLNNSNKDVQILLACCIANIMRVFAPESPIGDPRLLKEVLLFLVRNLDGLADPSGPNYHRYFYLLENLAVTETLQLAIHLGDNAQPVLRQLIKTGFAAMNEKNSEEASLRGILSSMCSKLVQSVDQVSNSVLDAILFFLVPPQKVNNRDSYRMARDLIMSNRDAVEPQIQLEVLLFLVRNLDGLADPSGPNYHRYFYLLENLAVTETLQLAIHLGDNAQPVLRQLIKTGFAAMNEKNSEEASLRGILSSMCSKLVQSVDQVSNSVLDAILFFLVPPQKVNNRDSYRMARDLIMSNRDAVEPQIQLLLNHAIRSGELLDCDLITHKKVFNIICEIHEFEPEIIYPVLPLLTPNLSVTSSETRRETTILFGSLLSSQRSKLADEMPDLWKQFKSRFSDVDRDIRIACVKKAEDLLVFHPEYAGQVTELVMARCRDFDESVRLETVRMVRSLAKRKFSVVSEKLLACVAERTRDRKADVRQETVKSLSSLFRTIYLDERLAESERASVLVVFDAVVSLYCQPLQQDRILIEKMFTQYLIPYKAPVSTRMQVLIDTYVCVGAYGAKAYDEIFAKQSRIRRLCRSLLELIEADDAEENKAKIDSRIQALAECSPEPAKAAHSFKLFAQFVSNDSRSAQLLNYVLGDSYNCEKIEGCLTELLSRMRGRDEISKEDLSNVQNVLERGAPLQIDAEAICDLVQKVYGMMQKAFLFGDSGTLKNVPRLNSLLRAMAEHYPRCFRGETVMKLFAKLLDFEDMPTVENTLKVIKLTSPRLASDSDPEEARAHARLVEICNSIGREGNPHAAKYAVRCIVALLDEVEGRMHIDQIVEDSVEHLDLDDRLCATAFRALGSAVEAYPEAYKTRFGSLIMEKVVKIALSQDIDEDLSVEGDSVEEDDLDAEAKKALYDRERSKHNVGDKCVAKLMGLKFMCVYLVSQAAHIDKSIEELASRTLKMLTTVVKSAGDVFERPIGEMEKAQLRAMAGCCVLKLASCRDYAKLVTVDEFIALSSLVHDDVVFVRWRFISRLLKHLDSLRLSIEYMGLLSLVALVNDKEFRAKIRLIIEKNIAFRRKFLSKAETQAYAPYHQPEYCIAYAVYILSKYSGFGAYTDEAALSTLRGCLWYLLELFQSTKDPKNLEFIRIMFQDIKSCGDATMQENAEDAEEQNKKMWALCDLGILLLSYRIKLNFGGATEKRPVLSKRFFIHQPTKRSVQIYVPESLIEEEKRGMKQSRMHGESTMATTMKSHDKSTARSSKGTAKKTKAAKRSGELDGIEISERALSDVEGGSFDIAEDTHHSSKPSSAARSTKRRSGDVATPALALFVGTSEHRESTAKKAVRKGTTTREAVSEQAKRPLGRSNGLVSTIEDEASSRSPSKSPRKCPSIESAASTSKQATSAVIASSRSPLRKNARTEKVKDDLRDATANISPILAHGKVPQPTKAQLFKKPATFMSSTPIAVEPTKDRKRAQTRSKMGALLEEEEEEEPEPSSQAKRRRIDAKASKLDQSAGDATLRYGLRKTVEKDVFLFFVYYFTDGCKKKIVMRGSLWEKLTSTKRRSNVFHL</sequence>
<dbReference type="GO" id="GO:0005634">
    <property type="term" value="C:nucleus"/>
    <property type="evidence" value="ECO:0007669"/>
    <property type="project" value="UniProtKB-SubCell"/>
</dbReference>
<dbReference type="SUPFAM" id="SSF54236">
    <property type="entry name" value="Ubiquitin-like"/>
    <property type="match status" value="1"/>
</dbReference>
<dbReference type="SUPFAM" id="SSF48371">
    <property type="entry name" value="ARM repeat"/>
    <property type="match status" value="2"/>
</dbReference>
<keyword evidence="12" id="KW-1185">Reference proteome</keyword>
<evidence type="ECO:0000256" key="5">
    <source>
        <dbReference type="ARBA" id="ARBA00022776"/>
    </source>
</evidence>
<dbReference type="STRING" id="6265.A0A0B2VFB9"/>
<keyword evidence="5" id="KW-0498">Mitosis</keyword>
<dbReference type="GO" id="GO:0000785">
    <property type="term" value="C:chromatin"/>
    <property type="evidence" value="ECO:0007669"/>
    <property type="project" value="TreeGrafter"/>
</dbReference>
<keyword evidence="9" id="KW-0131">Cell cycle</keyword>
<evidence type="ECO:0000256" key="10">
    <source>
        <dbReference type="SAM" id="MobiDB-lite"/>
    </source>
</evidence>
<dbReference type="PANTHER" id="PTHR12663">
    <property type="entry name" value="ANDROGEN INDUCED INHIBITOR OF PROLIFERATION AS3 / PDS5-RELATED"/>
    <property type="match status" value="1"/>
</dbReference>
<keyword evidence="7" id="KW-0539">Nucleus</keyword>
<name>A0A0B2VFB9_TOXCA</name>
<feature type="compositionally biased region" description="Acidic residues" evidence="10">
    <location>
        <begin position="1618"/>
        <end position="1627"/>
    </location>
</feature>
<feature type="region of interest" description="Disordered" evidence="10">
    <location>
        <begin position="1600"/>
        <end position="1643"/>
    </location>
</feature>
<keyword evidence="8" id="KW-0449">Lipoprotein</keyword>
<keyword evidence="4" id="KW-0132">Cell division</keyword>
<dbReference type="GO" id="GO:0006281">
    <property type="term" value="P:DNA repair"/>
    <property type="evidence" value="ECO:0007669"/>
    <property type="project" value="TreeGrafter"/>
</dbReference>
<dbReference type="InterPro" id="IPR029071">
    <property type="entry name" value="Ubiquitin-like_domsf"/>
</dbReference>
<feature type="region of interest" description="Disordered" evidence="10">
    <location>
        <begin position="1367"/>
        <end position="1417"/>
    </location>
</feature>
<accession>A0A0B2VFB9</accession>
<evidence type="ECO:0000256" key="6">
    <source>
        <dbReference type="ARBA" id="ARBA00023136"/>
    </source>
</evidence>
<dbReference type="Pfam" id="PF02991">
    <property type="entry name" value="ATG8"/>
    <property type="match status" value="1"/>
</dbReference>
<evidence type="ECO:0000313" key="11">
    <source>
        <dbReference type="EMBL" id="KHN79690.1"/>
    </source>
</evidence>
<dbReference type="OrthoDB" id="200660at2759"/>
<dbReference type="Gene3D" id="1.25.10.10">
    <property type="entry name" value="Leucine-rich Repeat Variant"/>
    <property type="match status" value="1"/>
</dbReference>
<evidence type="ECO:0000256" key="1">
    <source>
        <dbReference type="ARBA" id="ARBA00004123"/>
    </source>
</evidence>
<dbReference type="InterPro" id="IPR004241">
    <property type="entry name" value="Atg8-like"/>
</dbReference>
<evidence type="ECO:0000256" key="7">
    <source>
        <dbReference type="ARBA" id="ARBA00023242"/>
    </source>
</evidence>
<dbReference type="OMA" id="ECYQVRE"/>
<dbReference type="GO" id="GO:0007064">
    <property type="term" value="P:mitotic sister chromatid cohesion"/>
    <property type="evidence" value="ECO:0007669"/>
    <property type="project" value="InterPro"/>
</dbReference>
<evidence type="ECO:0000256" key="2">
    <source>
        <dbReference type="ARBA" id="ARBA00004370"/>
    </source>
</evidence>